<dbReference type="GeneID" id="100888793"/>
<dbReference type="RefSeq" id="XP_030847966.1">
    <property type="nucleotide sequence ID" value="XM_030992106.1"/>
</dbReference>
<dbReference type="Proteomes" id="UP000007110">
    <property type="component" value="Unassembled WGS sequence"/>
</dbReference>
<feature type="compositionally biased region" description="Pro residues" evidence="1">
    <location>
        <begin position="151"/>
        <end position="165"/>
    </location>
</feature>
<organism evidence="2 3">
    <name type="scientific">Strongylocentrotus purpuratus</name>
    <name type="common">Purple sea urchin</name>
    <dbReference type="NCBI Taxonomy" id="7668"/>
    <lineage>
        <taxon>Eukaryota</taxon>
        <taxon>Metazoa</taxon>
        <taxon>Echinodermata</taxon>
        <taxon>Eleutherozoa</taxon>
        <taxon>Echinozoa</taxon>
        <taxon>Echinoidea</taxon>
        <taxon>Euechinoidea</taxon>
        <taxon>Echinacea</taxon>
        <taxon>Camarodonta</taxon>
        <taxon>Echinidea</taxon>
        <taxon>Strongylocentrotidae</taxon>
        <taxon>Strongylocentrotus</taxon>
    </lineage>
</organism>
<dbReference type="InParanoid" id="A0A7M7P9A6"/>
<feature type="region of interest" description="Disordered" evidence="1">
    <location>
        <begin position="279"/>
        <end position="334"/>
    </location>
</feature>
<accession>A0A7M7P9A6</accession>
<feature type="region of interest" description="Disordered" evidence="1">
    <location>
        <begin position="119"/>
        <end position="247"/>
    </location>
</feature>
<sequence length="379" mass="41142">METFGEYDSATPLAQKYCSRISSQEYEAQASMETYAALQNLLQYMDSNSDVFKKIIAKKKQEEAENEGLFSFLKCKVLERVKGPNFMMADITDDESKEKLEQMQMEMCDVYNYVQDTRDSPVSKRFSKRLAAKRTNRGTSGKTTTPKRPKGPAPPPPPPYPPPGSCGPKEVPQGRSPAPSGSVLGITPSPRKPLRHEAASGSGRKTPKKPSGEVVGVAPVAPPPPPPPPLPSTMTPKTAAKKPLQERTNTVYITTPTGQSQSPAKKALLKSDPRLKQLKRAGSTTSLNSVSSIHEELMGFDKGKLKAVKSRSPGRIPKKKVPSKPSRTGKMGDITIDSFNMKILEKFKNVHSPSRYGSPSSECNSLSSSGFGSPSGFTP</sequence>
<dbReference type="PRINTS" id="PR01217">
    <property type="entry name" value="PRICHEXTENSN"/>
</dbReference>
<feature type="compositionally biased region" description="Basic residues" evidence="1">
    <location>
        <begin position="125"/>
        <end position="136"/>
    </location>
</feature>
<feature type="region of interest" description="Disordered" evidence="1">
    <location>
        <begin position="351"/>
        <end position="379"/>
    </location>
</feature>
<feature type="compositionally biased region" description="Low complexity" evidence="1">
    <location>
        <begin position="357"/>
        <end position="379"/>
    </location>
</feature>
<reference evidence="2" key="2">
    <citation type="submission" date="2021-01" db="UniProtKB">
        <authorList>
            <consortium name="EnsemblMetazoa"/>
        </authorList>
    </citation>
    <scope>IDENTIFICATION</scope>
</reference>
<feature type="compositionally biased region" description="Polar residues" evidence="1">
    <location>
        <begin position="282"/>
        <end position="292"/>
    </location>
</feature>
<name>A0A7M7P9A6_STRPU</name>
<dbReference type="EnsemblMetazoa" id="XM_030992106">
    <property type="protein sequence ID" value="XP_030847966"/>
    <property type="gene ID" value="LOC100888793"/>
</dbReference>
<keyword evidence="3" id="KW-1185">Reference proteome</keyword>
<dbReference type="EnsemblMetazoa" id="XM_030992107">
    <property type="protein sequence ID" value="XP_030847967"/>
    <property type="gene ID" value="LOC100888793"/>
</dbReference>
<dbReference type="KEGG" id="spu:100888793"/>
<evidence type="ECO:0000313" key="3">
    <source>
        <dbReference type="Proteomes" id="UP000007110"/>
    </source>
</evidence>
<feature type="compositionally biased region" description="Pro residues" evidence="1">
    <location>
        <begin position="220"/>
        <end position="231"/>
    </location>
</feature>
<evidence type="ECO:0000256" key="1">
    <source>
        <dbReference type="SAM" id="MobiDB-lite"/>
    </source>
</evidence>
<evidence type="ECO:0000313" key="2">
    <source>
        <dbReference type="EnsemblMetazoa" id="XP_030847966"/>
    </source>
</evidence>
<dbReference type="OrthoDB" id="9836384at2759"/>
<dbReference type="PANTHER" id="PTHR36867:SF1">
    <property type="entry name" value="RIKEN CDNA 2610318N02 GENE"/>
    <property type="match status" value="1"/>
</dbReference>
<dbReference type="PANTHER" id="PTHR36867">
    <property type="entry name" value="MCG131172, ISOFORM CRA_A"/>
    <property type="match status" value="1"/>
</dbReference>
<proteinExistence type="predicted"/>
<dbReference type="OMA" id="NRRCKSI"/>
<reference evidence="3" key="1">
    <citation type="submission" date="2015-02" db="EMBL/GenBank/DDBJ databases">
        <title>Genome sequencing for Strongylocentrotus purpuratus.</title>
        <authorList>
            <person name="Murali S."/>
            <person name="Liu Y."/>
            <person name="Vee V."/>
            <person name="English A."/>
            <person name="Wang M."/>
            <person name="Skinner E."/>
            <person name="Han Y."/>
            <person name="Muzny D.M."/>
            <person name="Worley K.C."/>
            <person name="Gibbs R.A."/>
        </authorList>
    </citation>
    <scope>NUCLEOTIDE SEQUENCE</scope>
</reference>
<protein>
    <submittedName>
        <fullName evidence="2">Uncharacterized protein</fullName>
    </submittedName>
</protein>
<dbReference type="RefSeq" id="XP_030847967.1">
    <property type="nucleotide sequence ID" value="XM_030992107.1"/>
</dbReference>
<feature type="compositionally biased region" description="Basic and acidic residues" evidence="1">
    <location>
        <begin position="293"/>
        <end position="304"/>
    </location>
</feature>
<dbReference type="AlphaFoldDB" id="A0A7M7P9A6"/>